<accession>C0E5K3</accession>
<proteinExistence type="predicted"/>
<dbReference type="RefSeq" id="WP_005522330.1">
    <property type="nucleotide sequence ID" value="NZ_EQ973330.1"/>
</dbReference>
<reference evidence="1 2" key="1">
    <citation type="submission" date="2009-01" db="EMBL/GenBank/DDBJ databases">
        <authorList>
            <person name="Fulton L."/>
            <person name="Clifton S."/>
            <person name="Chinwalla A.T."/>
            <person name="Mitreva M."/>
            <person name="Sodergren E."/>
            <person name="Weinstock G."/>
            <person name="Clifton S."/>
            <person name="Dooling D.J."/>
            <person name="Fulton B."/>
            <person name="Minx P."/>
            <person name="Pepin K.H."/>
            <person name="Johnson M."/>
            <person name="Bhonagiri V."/>
            <person name="Nash W.E."/>
            <person name="Mardis E.R."/>
            <person name="Wilson R.K."/>
        </authorList>
    </citation>
    <scope>NUCLEOTIDE SEQUENCE [LARGE SCALE GENOMIC DNA]</scope>
    <source>
        <strain evidence="1 2">ATCC 33806</strain>
    </source>
</reference>
<dbReference type="Proteomes" id="UP000006247">
    <property type="component" value="Unassembled WGS sequence"/>
</dbReference>
<protein>
    <submittedName>
        <fullName evidence="1">Uncharacterized protein</fullName>
    </submittedName>
</protein>
<dbReference type="AlphaFoldDB" id="C0E5K3"/>
<sequence>MEATDLETRVLNELKALRKHRTGASFEGLSAKGKTICGLLGAGDAALAYNVLVQQCLEKIGSDWGMEIEAAITALGLASKQETVLGRLEEFASKHYLDQRQARRYSDQGLISLAKLIATTWSVYSVPIARITLGASSDVPGSGDTTTYQAHITTTHLDFIQMQTPEYEADGGTRQQLQTTTKNSADNLVKFEFSPVNFHNLIDLFWFGEMWPKWEVITGQIDFGITIESLGAHLRIGKIELRK</sequence>
<evidence type="ECO:0000313" key="2">
    <source>
        <dbReference type="Proteomes" id="UP000006247"/>
    </source>
</evidence>
<comment type="caution">
    <text evidence="1">The sequence shown here is derived from an EMBL/GenBank/DDBJ whole genome shotgun (WGS) entry which is preliminary data.</text>
</comment>
<organism evidence="1 2">
    <name type="scientific">Corynebacterium matruchotii ATCC 33806</name>
    <dbReference type="NCBI Taxonomy" id="566549"/>
    <lineage>
        <taxon>Bacteria</taxon>
        <taxon>Bacillati</taxon>
        <taxon>Actinomycetota</taxon>
        <taxon>Actinomycetes</taxon>
        <taxon>Mycobacteriales</taxon>
        <taxon>Corynebacteriaceae</taxon>
        <taxon>Corynebacterium</taxon>
    </lineage>
</organism>
<gene>
    <name evidence="1" type="ORF">CORMATOL_02293</name>
</gene>
<dbReference type="EMBL" id="ACEB01000035">
    <property type="protein sequence ID" value="EEG26190.1"/>
    <property type="molecule type" value="Genomic_DNA"/>
</dbReference>
<name>C0E5K3_9CORY</name>
<evidence type="ECO:0000313" key="1">
    <source>
        <dbReference type="EMBL" id="EEG26190.1"/>
    </source>
</evidence>
<dbReference type="HOGENOM" id="CLU_1085288_0_0_11"/>